<organism evidence="1 2">
    <name type="scientific">Jimgerdemannia flammicorona</name>
    <dbReference type="NCBI Taxonomy" id="994334"/>
    <lineage>
        <taxon>Eukaryota</taxon>
        <taxon>Fungi</taxon>
        <taxon>Fungi incertae sedis</taxon>
        <taxon>Mucoromycota</taxon>
        <taxon>Mucoromycotina</taxon>
        <taxon>Endogonomycetes</taxon>
        <taxon>Endogonales</taxon>
        <taxon>Endogonaceae</taxon>
        <taxon>Jimgerdemannia</taxon>
    </lineage>
</organism>
<name>A0A433CXF4_9FUNG</name>
<gene>
    <name evidence="1" type="ORF">BC936DRAFT_137421</name>
</gene>
<dbReference type="AlphaFoldDB" id="A0A433CXF4"/>
<keyword evidence="2" id="KW-1185">Reference proteome</keyword>
<dbReference type="EMBL" id="RBNI01011381">
    <property type="protein sequence ID" value="RUP43261.1"/>
    <property type="molecule type" value="Genomic_DNA"/>
</dbReference>
<dbReference type="Proteomes" id="UP000268093">
    <property type="component" value="Unassembled WGS sequence"/>
</dbReference>
<proteinExistence type="predicted"/>
<sequence length="72" mass="7577">MTLGFRLFRGRPSSTQPALPAKKLTILLAYSSRPPMGAKISPTMKKVGSTVLGVKMGCHAGNRCCLNGVSAD</sequence>
<evidence type="ECO:0000313" key="2">
    <source>
        <dbReference type="Proteomes" id="UP000268093"/>
    </source>
</evidence>
<protein>
    <submittedName>
        <fullName evidence="1">Uncharacterized protein</fullName>
    </submittedName>
</protein>
<reference evidence="1 2" key="1">
    <citation type="journal article" date="2018" name="New Phytol.">
        <title>Phylogenomics of Endogonaceae and evolution of mycorrhizas within Mucoromycota.</title>
        <authorList>
            <person name="Chang Y."/>
            <person name="Desiro A."/>
            <person name="Na H."/>
            <person name="Sandor L."/>
            <person name="Lipzen A."/>
            <person name="Clum A."/>
            <person name="Barry K."/>
            <person name="Grigoriev I.V."/>
            <person name="Martin F.M."/>
            <person name="Stajich J.E."/>
            <person name="Smith M.E."/>
            <person name="Bonito G."/>
            <person name="Spatafora J.W."/>
        </authorList>
    </citation>
    <scope>NUCLEOTIDE SEQUENCE [LARGE SCALE GENOMIC DNA]</scope>
    <source>
        <strain evidence="1 2">GMNB39</strain>
    </source>
</reference>
<dbReference type="OrthoDB" id="10515443at2759"/>
<comment type="caution">
    <text evidence="1">The sequence shown here is derived from an EMBL/GenBank/DDBJ whole genome shotgun (WGS) entry which is preliminary data.</text>
</comment>
<evidence type="ECO:0000313" key="1">
    <source>
        <dbReference type="EMBL" id="RUP43261.1"/>
    </source>
</evidence>
<accession>A0A433CXF4</accession>